<evidence type="ECO:0000313" key="5">
    <source>
        <dbReference type="Proteomes" id="UP000247612"/>
    </source>
</evidence>
<evidence type="ECO:0000313" key="4">
    <source>
        <dbReference type="EMBL" id="PXX79002.1"/>
    </source>
</evidence>
<dbReference type="InterPro" id="IPR029039">
    <property type="entry name" value="Flavoprotein-like_sf"/>
</dbReference>
<dbReference type="RefSeq" id="WP_022937491.1">
    <property type="nucleotide sequence ID" value="NZ_CABKRQ010000003.1"/>
</dbReference>
<gene>
    <name evidence="4" type="ORF">DES51_106121</name>
</gene>
<keyword evidence="5" id="KW-1185">Reference proteome</keyword>
<dbReference type="EMBL" id="QJKH01000006">
    <property type="protein sequence ID" value="PXX79002.1"/>
    <property type="molecule type" value="Genomic_DNA"/>
</dbReference>
<reference evidence="4 5" key="1">
    <citation type="submission" date="2018-05" db="EMBL/GenBank/DDBJ databases">
        <title>Genomic Encyclopedia of Type Strains, Phase IV (KMG-IV): sequencing the most valuable type-strain genomes for metagenomic binning, comparative biology and taxonomic classification.</title>
        <authorList>
            <person name="Goeker M."/>
        </authorList>
    </citation>
    <scope>NUCLEOTIDE SEQUENCE [LARGE SCALE GENOMIC DNA]</scope>
    <source>
        <strain evidence="4 5">JC118</strain>
    </source>
</reference>
<dbReference type="STRING" id="1034346.GCA_000313565_01175"/>
<dbReference type="Pfam" id="PF03358">
    <property type="entry name" value="FMN_red"/>
    <property type="match status" value="1"/>
</dbReference>
<name>A0A318KQY2_9FIRM</name>
<dbReference type="PANTHER" id="PTHR43278:SF2">
    <property type="entry name" value="IRON-SULFUR FLAVOPROTEIN"/>
    <property type="match status" value="1"/>
</dbReference>
<proteinExistence type="predicted"/>
<dbReference type="Gene3D" id="3.40.50.360">
    <property type="match status" value="1"/>
</dbReference>
<dbReference type="AlphaFoldDB" id="A0A318KQY2"/>
<sequence length="220" mass="25228">MKKKILIILGGGRSNGNTVQLAKAFMRGATEAGHHVQFISLNNINVNGCLGCNACRYEKPCVQKDDFNSLIPKIKTADLIVFASPLYFWTISSKIKAFIERFYCIAKQDENPPLGRYEKYPIHDCALLMTSADNFFWTFEQAVSYYKFTLINYIGFQDKGMLLAGGCGNTNGKPQIHSTNYLREAFEFGKRIYEDEEMYRNKGEEDEESENNYFENYVKC</sequence>
<evidence type="ECO:0000259" key="3">
    <source>
        <dbReference type="Pfam" id="PF03358"/>
    </source>
</evidence>
<dbReference type="PANTHER" id="PTHR43278">
    <property type="entry name" value="NAD(P)H-DEPENDENT FMN-CONTAINING OXIDOREDUCTASE YWQN-RELATED"/>
    <property type="match status" value="1"/>
</dbReference>
<feature type="domain" description="NADPH-dependent FMN reductase-like" evidence="3">
    <location>
        <begin position="4"/>
        <end position="108"/>
    </location>
</feature>
<organism evidence="4 5">
    <name type="scientific">Dielma fastidiosa</name>
    <dbReference type="NCBI Taxonomy" id="1034346"/>
    <lineage>
        <taxon>Bacteria</taxon>
        <taxon>Bacillati</taxon>
        <taxon>Bacillota</taxon>
        <taxon>Erysipelotrichia</taxon>
        <taxon>Erysipelotrichales</taxon>
        <taxon>Erysipelotrichaceae</taxon>
        <taxon>Dielma</taxon>
    </lineage>
</organism>
<keyword evidence="2" id="KW-0288">FMN</keyword>
<dbReference type="OrthoDB" id="9805976at2"/>
<dbReference type="InterPro" id="IPR051796">
    <property type="entry name" value="ISF_SsuE-like"/>
</dbReference>
<accession>A0A318KQY2</accession>
<dbReference type="GO" id="GO:0016491">
    <property type="term" value="F:oxidoreductase activity"/>
    <property type="evidence" value="ECO:0007669"/>
    <property type="project" value="InterPro"/>
</dbReference>
<evidence type="ECO:0000256" key="1">
    <source>
        <dbReference type="ARBA" id="ARBA00022630"/>
    </source>
</evidence>
<keyword evidence="1" id="KW-0285">Flavoprotein</keyword>
<dbReference type="InterPro" id="IPR005025">
    <property type="entry name" value="FMN_Rdtase-like_dom"/>
</dbReference>
<dbReference type="SUPFAM" id="SSF52218">
    <property type="entry name" value="Flavoproteins"/>
    <property type="match status" value="1"/>
</dbReference>
<comment type="caution">
    <text evidence="4">The sequence shown here is derived from an EMBL/GenBank/DDBJ whole genome shotgun (WGS) entry which is preliminary data.</text>
</comment>
<evidence type="ECO:0000256" key="2">
    <source>
        <dbReference type="ARBA" id="ARBA00022643"/>
    </source>
</evidence>
<dbReference type="Proteomes" id="UP000247612">
    <property type="component" value="Unassembled WGS sequence"/>
</dbReference>
<protein>
    <submittedName>
        <fullName evidence="4">NADPH-dependent FMN reductase</fullName>
    </submittedName>
</protein>